<dbReference type="EMBL" id="KQ980204">
    <property type="protein sequence ID" value="KYN17281.1"/>
    <property type="molecule type" value="Genomic_DNA"/>
</dbReference>
<protein>
    <submittedName>
        <fullName evidence="1">Uncharacterized protein</fullName>
    </submittedName>
</protein>
<organism evidence="1 2">
    <name type="scientific">Trachymyrmex cornetzi</name>
    <dbReference type="NCBI Taxonomy" id="471704"/>
    <lineage>
        <taxon>Eukaryota</taxon>
        <taxon>Metazoa</taxon>
        <taxon>Ecdysozoa</taxon>
        <taxon>Arthropoda</taxon>
        <taxon>Hexapoda</taxon>
        <taxon>Insecta</taxon>
        <taxon>Pterygota</taxon>
        <taxon>Neoptera</taxon>
        <taxon>Endopterygota</taxon>
        <taxon>Hymenoptera</taxon>
        <taxon>Apocrita</taxon>
        <taxon>Aculeata</taxon>
        <taxon>Formicoidea</taxon>
        <taxon>Formicidae</taxon>
        <taxon>Myrmicinae</taxon>
        <taxon>Trachymyrmex</taxon>
    </lineage>
</organism>
<name>A0A195DWS1_9HYME</name>
<evidence type="ECO:0000313" key="2">
    <source>
        <dbReference type="Proteomes" id="UP000078492"/>
    </source>
</evidence>
<keyword evidence="2" id="KW-1185">Reference proteome</keyword>
<reference evidence="1 2" key="1">
    <citation type="submission" date="2015-09" db="EMBL/GenBank/DDBJ databases">
        <title>Trachymyrmex cornetzi WGS genome.</title>
        <authorList>
            <person name="Nygaard S."/>
            <person name="Hu H."/>
            <person name="Boomsma J."/>
            <person name="Zhang G."/>
        </authorList>
    </citation>
    <scope>NUCLEOTIDE SEQUENCE [LARGE SCALE GENOMIC DNA]</scope>
    <source>
        <strain evidence="1">Tcor2-1</strain>
        <tissue evidence="1">Whole body</tissue>
    </source>
</reference>
<dbReference type="AlphaFoldDB" id="A0A195DWS1"/>
<gene>
    <name evidence="1" type="ORF">ALC57_10501</name>
</gene>
<sequence length="91" mass="10243">VVAAGDRFFPVLIKTSRYRSLLASRSDSSKVRRSPSRTGPFTFLMICRFCSPRNSTFTWVHCPCEPVRPRTLITRAKTTGLSMIASFSRGL</sequence>
<dbReference type="Proteomes" id="UP000078492">
    <property type="component" value="Unassembled WGS sequence"/>
</dbReference>
<proteinExistence type="predicted"/>
<evidence type="ECO:0000313" key="1">
    <source>
        <dbReference type="EMBL" id="KYN17281.1"/>
    </source>
</evidence>
<accession>A0A195DWS1</accession>
<feature type="non-terminal residue" evidence="1">
    <location>
        <position position="1"/>
    </location>
</feature>